<evidence type="ECO:0000313" key="2">
    <source>
        <dbReference type="Proteomes" id="UP001158576"/>
    </source>
</evidence>
<organism evidence="1 2">
    <name type="scientific">Oikopleura dioica</name>
    <name type="common">Tunicate</name>
    <dbReference type="NCBI Taxonomy" id="34765"/>
    <lineage>
        <taxon>Eukaryota</taxon>
        <taxon>Metazoa</taxon>
        <taxon>Chordata</taxon>
        <taxon>Tunicata</taxon>
        <taxon>Appendicularia</taxon>
        <taxon>Copelata</taxon>
        <taxon>Oikopleuridae</taxon>
        <taxon>Oikopleura</taxon>
    </lineage>
</organism>
<gene>
    <name evidence="1" type="ORF">OKIOD_LOCUS6806</name>
</gene>
<evidence type="ECO:0000313" key="1">
    <source>
        <dbReference type="EMBL" id="CAG5097824.1"/>
    </source>
</evidence>
<reference evidence="1 2" key="1">
    <citation type="submission" date="2021-04" db="EMBL/GenBank/DDBJ databases">
        <authorList>
            <person name="Bliznina A."/>
        </authorList>
    </citation>
    <scope>NUCLEOTIDE SEQUENCE [LARGE SCALE GENOMIC DNA]</scope>
</reference>
<keyword evidence="2" id="KW-1185">Reference proteome</keyword>
<protein>
    <submittedName>
        <fullName evidence="1">Oidioi.mRNA.OKI2018_I69.XSR.g15248.t1.cds</fullName>
    </submittedName>
</protein>
<proteinExistence type="predicted"/>
<dbReference type="Proteomes" id="UP001158576">
    <property type="component" value="Chromosome XSR"/>
</dbReference>
<sequence length="88" mass="10428">MLLCKVDGCNEIFPFVEVENHRKRCPSEKCIHCEETYFASSKTKHLKECLPFLNSERSRLMRACYELEKTLQDYNEYAEMTENISDPL</sequence>
<dbReference type="EMBL" id="OU015569">
    <property type="protein sequence ID" value="CAG5097824.1"/>
    <property type="molecule type" value="Genomic_DNA"/>
</dbReference>
<name>A0ABN7SC93_OIKDI</name>
<accession>A0ABN7SC93</accession>